<dbReference type="PANTHER" id="PTHR38450">
    <property type="entry name" value="STAGE V SPORULATION PROTEIN AC-RELATED"/>
    <property type="match status" value="1"/>
</dbReference>
<dbReference type="InterPro" id="IPR014203">
    <property type="entry name" value="Spore_V_AC"/>
</dbReference>
<reference evidence="2 3" key="2">
    <citation type="submission" date="2007-08" db="EMBL/GenBank/DDBJ databases">
        <authorList>
            <person name="Fulton L."/>
            <person name="Clifton S."/>
            <person name="Fulton B."/>
            <person name="Xu J."/>
            <person name="Minx P."/>
            <person name="Pepin K.H."/>
            <person name="Johnson M."/>
            <person name="Thiruvilangam P."/>
            <person name="Bhonagiri V."/>
            <person name="Nash W.E."/>
            <person name="Wang C."/>
            <person name="Mardis E.R."/>
            <person name="Wilson R.K."/>
        </authorList>
    </citation>
    <scope>NUCLEOTIDE SEQUENCE [LARGE SCALE GENOMIC DNA]</scope>
    <source>
        <strain evidence="2 3">DSM 753</strain>
    </source>
</reference>
<keyword evidence="1" id="KW-1133">Transmembrane helix</keyword>
<dbReference type="HOGENOM" id="CLU_112786_0_1_9"/>
<dbReference type="AlphaFoldDB" id="A7VV51"/>
<feature type="transmembrane region" description="Helical" evidence="1">
    <location>
        <begin position="42"/>
        <end position="63"/>
    </location>
</feature>
<comment type="caution">
    <text evidence="2">The sequence shown here is derived from an EMBL/GenBank/DDBJ whole genome shotgun (WGS) entry which is preliminary data.</text>
</comment>
<gene>
    <name evidence="2" type="primary">spoVAC</name>
    <name evidence="2" type="ORF">CLOLEP_02456</name>
</gene>
<dbReference type="Pfam" id="PF03862">
    <property type="entry name" value="SpoVAC_SpoVAEB"/>
    <property type="match status" value="1"/>
</dbReference>
<feature type="transmembrane region" description="Helical" evidence="1">
    <location>
        <begin position="100"/>
        <end position="117"/>
    </location>
</feature>
<reference evidence="2 3" key="1">
    <citation type="submission" date="2007-08" db="EMBL/GenBank/DDBJ databases">
        <title>Draft genome sequence of Clostridium leptum (DSM 753).</title>
        <authorList>
            <person name="Sudarsanam P."/>
            <person name="Ley R."/>
            <person name="Guruge J."/>
            <person name="Turnbaugh P.J."/>
            <person name="Mahowald M."/>
            <person name="Liep D."/>
            <person name="Gordon J."/>
        </authorList>
    </citation>
    <scope>NUCLEOTIDE SEQUENCE [LARGE SCALE GENOMIC DNA]</scope>
    <source>
        <strain evidence="2 3">DSM 753</strain>
    </source>
</reference>
<evidence type="ECO:0000313" key="2">
    <source>
        <dbReference type="EMBL" id="EDO60851.1"/>
    </source>
</evidence>
<dbReference type="EMBL" id="ABCB02000019">
    <property type="protein sequence ID" value="EDO60851.1"/>
    <property type="molecule type" value="Genomic_DNA"/>
</dbReference>
<organism evidence="2 3">
    <name type="scientific">[Clostridium] leptum DSM 753</name>
    <dbReference type="NCBI Taxonomy" id="428125"/>
    <lineage>
        <taxon>Bacteria</taxon>
        <taxon>Bacillati</taxon>
        <taxon>Bacillota</taxon>
        <taxon>Clostridia</taxon>
        <taxon>Eubacteriales</taxon>
        <taxon>Oscillospiraceae</taxon>
        <taxon>Oscillospiraceae incertae sedis</taxon>
    </lineage>
</organism>
<feature type="transmembrane region" description="Helical" evidence="1">
    <location>
        <begin position="75"/>
        <end position="94"/>
    </location>
</feature>
<dbReference type="InterPro" id="IPR005562">
    <property type="entry name" value="SpoVA"/>
</dbReference>
<name>A7VV51_9FIRM</name>
<evidence type="ECO:0000256" key="1">
    <source>
        <dbReference type="SAM" id="Phobius"/>
    </source>
</evidence>
<dbReference type="eggNOG" id="ENOG5031DDD">
    <property type="taxonomic scope" value="Bacteria"/>
</dbReference>
<dbReference type="Proteomes" id="UP000003490">
    <property type="component" value="Unassembled WGS sequence"/>
</dbReference>
<dbReference type="NCBIfam" id="TIGR02838">
    <property type="entry name" value="spore_V_AC"/>
    <property type="match status" value="1"/>
</dbReference>
<sequence>MGGFCRLASHKERNVDCLKITEQEYSQMTNQASPNSKCWRNALFAFLIGGLICVIGQILVNLYQQTGLSLQDARCAVSVTLVGLSAVLTALHVYDNIAKVAGAGTLVPITGFANAVVSPAIEFKAEGFIMGIGAKMFVIAGPVLVYGITASVIYGIIVYVFGLY</sequence>
<evidence type="ECO:0000313" key="3">
    <source>
        <dbReference type="Proteomes" id="UP000003490"/>
    </source>
</evidence>
<keyword evidence="1" id="KW-0812">Transmembrane</keyword>
<feature type="transmembrane region" description="Helical" evidence="1">
    <location>
        <begin position="137"/>
        <end position="161"/>
    </location>
</feature>
<dbReference type="PANTHER" id="PTHR38450:SF1">
    <property type="entry name" value="STAGE V SPORULATION PROTEIN AC"/>
    <property type="match status" value="1"/>
</dbReference>
<protein>
    <submittedName>
        <fullName evidence="2">Stage V sporulation protein AC</fullName>
    </submittedName>
</protein>
<keyword evidence="1" id="KW-0472">Membrane</keyword>
<proteinExistence type="predicted"/>
<accession>A7VV51</accession>